<accession>A0A1V4IAM2</accession>
<dbReference type="Proteomes" id="UP000190140">
    <property type="component" value="Unassembled WGS sequence"/>
</dbReference>
<dbReference type="OrthoDB" id="9803017at2"/>
<evidence type="ECO:0000313" key="4">
    <source>
        <dbReference type="EMBL" id="OPJ56920.1"/>
    </source>
</evidence>
<dbReference type="NCBIfam" id="TIGR00095">
    <property type="entry name" value="16S rRNA (guanine(966)-N(2))-methyltransferase RsmD"/>
    <property type="match status" value="1"/>
</dbReference>
<dbReference type="Pfam" id="PF03602">
    <property type="entry name" value="Cons_hypoth95"/>
    <property type="match status" value="1"/>
</dbReference>
<dbReference type="STRING" id="29349.CLOTH_02020"/>
<dbReference type="CDD" id="cd02440">
    <property type="entry name" value="AdoMet_MTases"/>
    <property type="match status" value="1"/>
</dbReference>
<dbReference type="SUPFAM" id="SSF53335">
    <property type="entry name" value="S-adenosyl-L-methionine-dependent methyltransferases"/>
    <property type="match status" value="1"/>
</dbReference>
<evidence type="ECO:0000256" key="2">
    <source>
        <dbReference type="ARBA" id="ARBA00022679"/>
    </source>
</evidence>
<dbReference type="EMBL" id="MZGW01000001">
    <property type="protein sequence ID" value="OPJ56920.1"/>
    <property type="molecule type" value="Genomic_DNA"/>
</dbReference>
<dbReference type="PANTHER" id="PTHR43542">
    <property type="entry name" value="METHYLTRANSFERASE"/>
    <property type="match status" value="1"/>
</dbReference>
<dbReference type="InterPro" id="IPR002052">
    <property type="entry name" value="DNA_methylase_N6_adenine_CS"/>
</dbReference>
<dbReference type="GO" id="GO:0003676">
    <property type="term" value="F:nucleic acid binding"/>
    <property type="evidence" value="ECO:0007669"/>
    <property type="project" value="InterPro"/>
</dbReference>
<keyword evidence="5" id="KW-1185">Reference proteome</keyword>
<evidence type="ECO:0000256" key="1">
    <source>
        <dbReference type="ARBA" id="ARBA00022603"/>
    </source>
</evidence>
<evidence type="ECO:0000313" key="5">
    <source>
        <dbReference type="Proteomes" id="UP000190140"/>
    </source>
</evidence>
<reference evidence="4 5" key="1">
    <citation type="submission" date="2017-03" db="EMBL/GenBank/DDBJ databases">
        <title>Genome sequence of Clostridium thermoalcaliphilum DSM 7309.</title>
        <authorList>
            <person name="Poehlein A."/>
            <person name="Daniel R."/>
        </authorList>
    </citation>
    <scope>NUCLEOTIDE SEQUENCE [LARGE SCALE GENOMIC DNA]</scope>
    <source>
        <strain evidence="4 5">DSM 7309</strain>
    </source>
</reference>
<name>A0A1V4IAM2_9FIRM</name>
<protein>
    <submittedName>
        <fullName evidence="4">Ribosomal RNA small subunit methyltransferase D</fullName>
        <ecNumber evidence="4">2.1.1.171</ecNumber>
    </submittedName>
</protein>
<proteinExistence type="predicted"/>
<dbReference type="Gene3D" id="3.40.50.150">
    <property type="entry name" value="Vaccinia Virus protein VP39"/>
    <property type="match status" value="1"/>
</dbReference>
<keyword evidence="2 4" id="KW-0808">Transferase</keyword>
<dbReference type="InterPro" id="IPR029063">
    <property type="entry name" value="SAM-dependent_MTases_sf"/>
</dbReference>
<keyword evidence="1 4" id="KW-0489">Methyltransferase</keyword>
<sequence length="184" mass="21000">MRVISGSVKGHRLKTPKSTDIRPTSDRVKESIFNIINNKVLDSFVLDLFCGTGSLGIECLSRGANMCTFVDNGKESINLLRENLKNTKFTDKSEVIFADAIGGINKLSVKRDRFDIIFMDPPYLKNLIVPALEEISKRELLEEDGIILVEHDIKDILPEKVENLVRYREKKYGNTNISFYEWSE</sequence>
<gene>
    <name evidence="4" type="primary">rsmD</name>
    <name evidence="4" type="ORF">CLOTH_02020</name>
</gene>
<dbReference type="PANTHER" id="PTHR43542:SF1">
    <property type="entry name" value="METHYLTRANSFERASE"/>
    <property type="match status" value="1"/>
</dbReference>
<evidence type="ECO:0000256" key="3">
    <source>
        <dbReference type="SAM" id="MobiDB-lite"/>
    </source>
</evidence>
<dbReference type="InterPro" id="IPR004398">
    <property type="entry name" value="RNA_MeTrfase_RsmD"/>
</dbReference>
<feature type="region of interest" description="Disordered" evidence="3">
    <location>
        <begin position="1"/>
        <end position="23"/>
    </location>
</feature>
<dbReference type="PROSITE" id="PS00092">
    <property type="entry name" value="N6_MTASE"/>
    <property type="match status" value="1"/>
</dbReference>
<dbReference type="RefSeq" id="WP_079410317.1">
    <property type="nucleotide sequence ID" value="NZ_MZGW01000001.1"/>
</dbReference>
<dbReference type="GO" id="GO:0052913">
    <property type="term" value="F:16S rRNA (guanine(966)-N(2))-methyltransferase activity"/>
    <property type="evidence" value="ECO:0007669"/>
    <property type="project" value="UniProtKB-EC"/>
</dbReference>
<dbReference type="AlphaFoldDB" id="A0A1V4IAM2"/>
<organism evidence="4 5">
    <name type="scientific">Alkalithermobacter paradoxus</name>
    <dbReference type="NCBI Taxonomy" id="29349"/>
    <lineage>
        <taxon>Bacteria</taxon>
        <taxon>Bacillati</taxon>
        <taxon>Bacillota</taxon>
        <taxon>Clostridia</taxon>
        <taxon>Peptostreptococcales</taxon>
        <taxon>Tepidibacteraceae</taxon>
        <taxon>Alkalithermobacter</taxon>
    </lineage>
</organism>
<dbReference type="EC" id="2.1.1.171" evidence="4"/>
<comment type="caution">
    <text evidence="4">The sequence shown here is derived from an EMBL/GenBank/DDBJ whole genome shotgun (WGS) entry which is preliminary data.</text>
</comment>
<dbReference type="PIRSF" id="PIRSF004553">
    <property type="entry name" value="CHP00095"/>
    <property type="match status" value="1"/>
</dbReference>